<organism evidence="1 2">
    <name type="scientific">Sporofaciens musculi</name>
    <dbReference type="NCBI Taxonomy" id="2681861"/>
    <lineage>
        <taxon>Bacteria</taxon>
        <taxon>Bacillati</taxon>
        <taxon>Bacillota</taxon>
        <taxon>Clostridia</taxon>
        <taxon>Lachnospirales</taxon>
        <taxon>Lachnospiraceae</taxon>
        <taxon>Sporofaciens</taxon>
    </lineage>
</organism>
<evidence type="ECO:0000313" key="2">
    <source>
        <dbReference type="Proteomes" id="UP000460412"/>
    </source>
</evidence>
<evidence type="ECO:0000313" key="1">
    <source>
        <dbReference type="EMBL" id="MXP76022.1"/>
    </source>
</evidence>
<dbReference type="RefSeq" id="WP_159751198.1">
    <property type="nucleotide sequence ID" value="NZ_WUQX01000001.1"/>
</dbReference>
<dbReference type="EMBL" id="WUQX01000001">
    <property type="protein sequence ID" value="MXP76022.1"/>
    <property type="molecule type" value="Genomic_DNA"/>
</dbReference>
<dbReference type="AlphaFoldDB" id="A0A7X3MGW5"/>
<sequence length="133" mass="16225">MEIDYCISLIQLQKYTDTQLCQLFIYASRDKDEIFRADCTYRMCIMELNRRNHDRWPCEMDVISYVNIYDEDGEILFGYGRQYQMYIIHGSVLVYDDDWVPYLFSSREEDKRCIWKYFCVSREEKTDAKYVTS</sequence>
<comment type="caution">
    <text evidence="1">The sequence shown here is derived from an EMBL/GenBank/DDBJ whole genome shotgun (WGS) entry which is preliminary data.</text>
</comment>
<accession>A0A7X3MGW5</accession>
<gene>
    <name evidence="1" type="ORF">GN277_11680</name>
</gene>
<proteinExistence type="predicted"/>
<keyword evidence="2" id="KW-1185">Reference proteome</keyword>
<protein>
    <submittedName>
        <fullName evidence="1">Uncharacterized protein</fullName>
    </submittedName>
</protein>
<dbReference type="Proteomes" id="UP000460412">
    <property type="component" value="Unassembled WGS sequence"/>
</dbReference>
<name>A0A7X3MGW5_9FIRM</name>
<reference evidence="1 2" key="1">
    <citation type="submission" date="2019-12" db="EMBL/GenBank/DDBJ databases">
        <title>Sporaefaciens musculi gen. nov., sp. nov., a novel bacterium isolated from the caecum of an obese mouse.</title>
        <authorList>
            <person name="Rasmussen T.S."/>
            <person name="Streidl T."/>
            <person name="Hitch T.C.A."/>
            <person name="Wortmann E."/>
            <person name="Deptula P."/>
            <person name="Hansen M."/>
            <person name="Nielsen D.S."/>
            <person name="Clavel T."/>
            <person name="Vogensen F.K."/>
        </authorList>
    </citation>
    <scope>NUCLEOTIDE SEQUENCE [LARGE SCALE GENOMIC DNA]</scope>
    <source>
        <strain evidence="1 2">WCA-9-b2</strain>
    </source>
</reference>